<gene>
    <name evidence="1" type="ORF">DPV69_20655</name>
</gene>
<accession>A0A443YIV8</accession>
<sequence length="74" mass="8828">MEKTSQRLQELIQRYLKQKITNQQLFELLGYAQDPLFESEIKEELALLFEKADPQALAEDEQSEILRQIFKKKD</sequence>
<dbReference type="Proteomes" id="UP000284120">
    <property type="component" value="Unassembled WGS sequence"/>
</dbReference>
<keyword evidence="2" id="KW-1185">Reference proteome</keyword>
<organism evidence="1 2">
    <name type="scientific">Pedobacter chitinilyticus</name>
    <dbReference type="NCBI Taxonomy" id="2233776"/>
    <lineage>
        <taxon>Bacteria</taxon>
        <taxon>Pseudomonadati</taxon>
        <taxon>Bacteroidota</taxon>
        <taxon>Sphingobacteriia</taxon>
        <taxon>Sphingobacteriales</taxon>
        <taxon>Sphingobacteriaceae</taxon>
        <taxon>Pedobacter</taxon>
    </lineage>
</organism>
<reference evidence="1 2" key="1">
    <citation type="submission" date="2018-06" db="EMBL/GenBank/DDBJ databases">
        <title>Pedobacter endophyticus sp. nov., an endophytic bacterium isolated from a leaf of Triticum aestivum.</title>
        <authorList>
            <person name="Zhang L."/>
        </authorList>
    </citation>
    <scope>NUCLEOTIDE SEQUENCE [LARGE SCALE GENOMIC DNA]</scope>
    <source>
        <strain evidence="1 2">CM134L-2</strain>
    </source>
</reference>
<protein>
    <submittedName>
        <fullName evidence="1">Uncharacterized protein</fullName>
    </submittedName>
</protein>
<name>A0A443YIV8_9SPHI</name>
<dbReference type="RefSeq" id="WP_113649332.1">
    <property type="nucleotide sequence ID" value="NZ_QMHN01000009.1"/>
</dbReference>
<evidence type="ECO:0000313" key="2">
    <source>
        <dbReference type="Proteomes" id="UP000284120"/>
    </source>
</evidence>
<evidence type="ECO:0000313" key="1">
    <source>
        <dbReference type="EMBL" id="RWU03687.1"/>
    </source>
</evidence>
<proteinExistence type="predicted"/>
<comment type="caution">
    <text evidence="1">The sequence shown here is derived from an EMBL/GenBank/DDBJ whole genome shotgun (WGS) entry which is preliminary data.</text>
</comment>
<dbReference type="AlphaFoldDB" id="A0A443YIV8"/>
<dbReference type="EMBL" id="SAYW01000009">
    <property type="protein sequence ID" value="RWU03687.1"/>
    <property type="molecule type" value="Genomic_DNA"/>
</dbReference>